<dbReference type="Proteomes" id="UP000316621">
    <property type="component" value="Chromosome 7"/>
</dbReference>
<evidence type="ECO:0000259" key="5">
    <source>
        <dbReference type="SMART" id="SM00547"/>
    </source>
</evidence>
<feature type="region of interest" description="Disordered" evidence="4">
    <location>
        <begin position="1"/>
        <end position="26"/>
    </location>
</feature>
<evidence type="ECO:0000313" key="7">
    <source>
        <dbReference type="Proteomes" id="UP000316621"/>
    </source>
</evidence>
<dbReference type="Gene3D" id="4.10.1060.10">
    <property type="entry name" value="Zinc finger, RanBP2-type"/>
    <property type="match status" value="2"/>
</dbReference>
<proteinExistence type="predicted"/>
<keyword evidence="2" id="KW-0863">Zinc-finger</keyword>
<accession>A0A4Y7K711</accession>
<dbReference type="InterPro" id="IPR036443">
    <property type="entry name" value="Znf_RanBP2_sf"/>
</dbReference>
<evidence type="ECO:0000256" key="2">
    <source>
        <dbReference type="ARBA" id="ARBA00022771"/>
    </source>
</evidence>
<name>A0A4Y7K711_PAPSO</name>
<dbReference type="PANTHER" id="PTHR12999:SF24">
    <property type="entry name" value="RANBP2-TYPE DOMAIN-CONTAINING PROTEIN"/>
    <property type="match status" value="1"/>
</dbReference>
<evidence type="ECO:0000256" key="1">
    <source>
        <dbReference type="ARBA" id="ARBA00022723"/>
    </source>
</evidence>
<reference evidence="6 7" key="1">
    <citation type="journal article" date="2018" name="Science">
        <title>The opium poppy genome and morphinan production.</title>
        <authorList>
            <person name="Guo L."/>
            <person name="Winzer T."/>
            <person name="Yang X."/>
            <person name="Li Y."/>
            <person name="Ning Z."/>
            <person name="He Z."/>
            <person name="Teodor R."/>
            <person name="Lu Y."/>
            <person name="Bowser T.A."/>
            <person name="Graham I.A."/>
            <person name="Ye K."/>
        </authorList>
    </citation>
    <scope>NUCLEOTIDE SEQUENCE [LARGE SCALE GENOMIC DNA]</scope>
    <source>
        <strain evidence="7">cv. HN1</strain>
        <tissue evidence="6">Leaves</tissue>
    </source>
</reference>
<evidence type="ECO:0000256" key="4">
    <source>
        <dbReference type="SAM" id="MobiDB-lite"/>
    </source>
</evidence>
<dbReference type="AlphaFoldDB" id="A0A4Y7K711"/>
<evidence type="ECO:0000256" key="3">
    <source>
        <dbReference type="ARBA" id="ARBA00022833"/>
    </source>
</evidence>
<dbReference type="PANTHER" id="PTHR12999">
    <property type="entry name" value="ZINC FINGER RAN-BINDING DOMAIN-CONTAINING PROTEIN 2 ZRANB2-RELATED"/>
    <property type="match status" value="1"/>
</dbReference>
<keyword evidence="1" id="KW-0479">Metal-binding</keyword>
<protein>
    <recommendedName>
        <fullName evidence="5">RanBP2-type domain-containing protein</fullName>
    </recommendedName>
</protein>
<sequence length="256" mass="27267">MASAKLDNRGSFGSKRSRHEDSRDGGDWTCTQCGNINFAFRIVCNRGKCGAPRPSASPQRRDSLPMHEHFNYPAPYYVGGVGAPPVSHMPPVMPNSYGPPFSFSGMRYDIRAHGNAPGPYGHLSAYPPRPIGGMGYGPARAMDEYGYGFQGSPMPGQWSGGSMADNSALRKRRGVAFVDPLAKSVLFIGILDSAGFVNTQAQMGFLKGIGSALNGPASGVPEGSWTCSKCANINYPFRTVCNRKGCGNGKPDSETS</sequence>
<dbReference type="OMA" id="GSWTCNK"/>
<dbReference type="EMBL" id="CM010721">
    <property type="protein sequence ID" value="RZC69133.1"/>
    <property type="molecule type" value="Genomic_DNA"/>
</dbReference>
<feature type="domain" description="RanBP2-type" evidence="5">
    <location>
        <begin position="26"/>
        <end position="52"/>
    </location>
</feature>
<dbReference type="SMART" id="SM00547">
    <property type="entry name" value="ZnF_RBZ"/>
    <property type="match status" value="2"/>
</dbReference>
<dbReference type="SUPFAM" id="SSF90209">
    <property type="entry name" value="Ran binding protein zinc finger-like"/>
    <property type="match status" value="2"/>
</dbReference>
<evidence type="ECO:0000313" key="6">
    <source>
        <dbReference type="EMBL" id="RZC69133.1"/>
    </source>
</evidence>
<dbReference type="STRING" id="3469.A0A4Y7K711"/>
<dbReference type="InterPro" id="IPR001876">
    <property type="entry name" value="Znf_RanBP2"/>
</dbReference>
<dbReference type="Gramene" id="RZC69133">
    <property type="protein sequence ID" value="RZC69133"/>
    <property type="gene ID" value="C5167_032257"/>
</dbReference>
<organism evidence="6 7">
    <name type="scientific">Papaver somniferum</name>
    <name type="common">Opium poppy</name>
    <dbReference type="NCBI Taxonomy" id="3469"/>
    <lineage>
        <taxon>Eukaryota</taxon>
        <taxon>Viridiplantae</taxon>
        <taxon>Streptophyta</taxon>
        <taxon>Embryophyta</taxon>
        <taxon>Tracheophyta</taxon>
        <taxon>Spermatophyta</taxon>
        <taxon>Magnoliopsida</taxon>
        <taxon>Ranunculales</taxon>
        <taxon>Papaveraceae</taxon>
        <taxon>Papaveroideae</taxon>
        <taxon>Papaver</taxon>
    </lineage>
</organism>
<gene>
    <name evidence="6" type="ORF">C5167_032257</name>
</gene>
<keyword evidence="3" id="KW-0862">Zinc</keyword>
<dbReference type="GO" id="GO:0008270">
    <property type="term" value="F:zinc ion binding"/>
    <property type="evidence" value="ECO:0007669"/>
    <property type="project" value="UniProtKB-KW"/>
</dbReference>
<keyword evidence="7" id="KW-1185">Reference proteome</keyword>
<feature type="domain" description="RanBP2-type" evidence="5">
    <location>
        <begin position="223"/>
        <end position="249"/>
    </location>
</feature>
<dbReference type="Pfam" id="PF00641">
    <property type="entry name" value="Zn_ribbon_RanBP"/>
    <property type="match status" value="2"/>
</dbReference>